<proteinExistence type="predicted"/>
<feature type="transmembrane region" description="Helical" evidence="1">
    <location>
        <begin position="39"/>
        <end position="61"/>
    </location>
</feature>
<dbReference type="EMBL" id="JAADYS010000703">
    <property type="protein sequence ID" value="KAF4467717.1"/>
    <property type="molecule type" value="Genomic_DNA"/>
</dbReference>
<protein>
    <submittedName>
        <fullName evidence="2">Alpha-13-glucanase mutanase</fullName>
    </submittedName>
</protein>
<keyword evidence="1" id="KW-0812">Transmembrane</keyword>
<keyword evidence="3" id="KW-1185">Reference proteome</keyword>
<gene>
    <name evidence="2" type="ORF">FALBO_5419</name>
</gene>
<evidence type="ECO:0000313" key="2">
    <source>
        <dbReference type="EMBL" id="KAF4467717.1"/>
    </source>
</evidence>
<comment type="caution">
    <text evidence="2">The sequence shown here is derived from an EMBL/GenBank/DDBJ whole genome shotgun (WGS) entry which is preliminary data.</text>
</comment>
<name>A0A8H4PKF3_9HYPO</name>
<reference evidence="2 3" key="1">
    <citation type="submission" date="2020-01" db="EMBL/GenBank/DDBJ databases">
        <title>Identification and distribution of gene clusters putatively required for synthesis of sphingolipid metabolism inhibitors in phylogenetically diverse species of the filamentous fungus Fusarium.</title>
        <authorList>
            <person name="Kim H.-S."/>
            <person name="Busman M."/>
            <person name="Brown D.W."/>
            <person name="Divon H."/>
            <person name="Uhlig S."/>
            <person name="Proctor R.H."/>
        </authorList>
    </citation>
    <scope>NUCLEOTIDE SEQUENCE [LARGE SCALE GENOMIC DNA]</scope>
    <source>
        <strain evidence="2 3">NRRL 20459</strain>
    </source>
</reference>
<dbReference type="AlphaFoldDB" id="A0A8H4PKF3"/>
<organism evidence="2 3">
    <name type="scientific">Fusarium albosuccineum</name>
    <dbReference type="NCBI Taxonomy" id="1237068"/>
    <lineage>
        <taxon>Eukaryota</taxon>
        <taxon>Fungi</taxon>
        <taxon>Dikarya</taxon>
        <taxon>Ascomycota</taxon>
        <taxon>Pezizomycotina</taxon>
        <taxon>Sordariomycetes</taxon>
        <taxon>Hypocreomycetidae</taxon>
        <taxon>Hypocreales</taxon>
        <taxon>Nectriaceae</taxon>
        <taxon>Fusarium</taxon>
        <taxon>Fusarium decemcellulare species complex</taxon>
    </lineage>
</organism>
<evidence type="ECO:0000313" key="3">
    <source>
        <dbReference type="Proteomes" id="UP000554235"/>
    </source>
</evidence>
<evidence type="ECO:0000256" key="1">
    <source>
        <dbReference type="SAM" id="Phobius"/>
    </source>
</evidence>
<dbReference type="OrthoDB" id="1046782at2759"/>
<accession>A0A8H4PKF3</accession>
<dbReference type="Proteomes" id="UP000554235">
    <property type="component" value="Unassembled WGS sequence"/>
</dbReference>
<keyword evidence="1" id="KW-0472">Membrane</keyword>
<keyword evidence="1" id="KW-1133">Transmembrane helix</keyword>
<sequence length="184" mass="19133">MSSRLLAQARRYGEDQLRFSENPRRNGATTFIDSRRKKALVSLTLALIIGAIVGGVVGGIMGSRDKSTSSESKDMSISASSTGIPTSVFTTVESSTAQSSTTSSIPASTSASPCIEGTVADGESQNYLGLCKFTCAYGYCPPGPCKCTSHGLDGAPPPPETGVKGCPLRGTVRLQLVPQIARPQ</sequence>